<name>A0A239CEZ0_9ACTN</name>
<dbReference type="SUPFAM" id="SSF53756">
    <property type="entry name" value="UDP-Glycosyltransferase/glycogen phosphorylase"/>
    <property type="match status" value="1"/>
</dbReference>
<keyword evidence="5" id="KW-1185">Reference proteome</keyword>
<gene>
    <name evidence="4" type="ORF">SAMN06893096_102397</name>
</gene>
<evidence type="ECO:0000259" key="3">
    <source>
        <dbReference type="Pfam" id="PF13439"/>
    </source>
</evidence>
<keyword evidence="1" id="KW-0328">Glycosyltransferase</keyword>
<dbReference type="AlphaFoldDB" id="A0A239CEZ0"/>
<dbReference type="Pfam" id="PF13439">
    <property type="entry name" value="Glyco_transf_4"/>
    <property type="match status" value="1"/>
</dbReference>
<keyword evidence="2 4" id="KW-0808">Transferase</keyword>
<dbReference type="Pfam" id="PF13692">
    <property type="entry name" value="Glyco_trans_1_4"/>
    <property type="match status" value="1"/>
</dbReference>
<dbReference type="PANTHER" id="PTHR12526:SF636">
    <property type="entry name" value="BLL3647 PROTEIN"/>
    <property type="match status" value="1"/>
</dbReference>
<sequence>MRRVTFVADSDAWGGAEVHLTHLLRRAAGLGWTASLVAAEPVAARLAPFVPPGGALAVVPVARHAAEAPAVRAALAASRPDVVAVNLVDPASNAAAVDAALAVAPATGTLHLGGDTLQGGRRAELAARYRRLAAVLTPSSDIAAQLSADLGLPAGHVHVVPNGVDVPPDPAGPAGHPVPRVGALGRLTAQKGFDLLLEAVRRLVASGTALEVVVGGEGRDGAALRAAAAGLPVTFPGFVDDVRGFLAGLDVFVVSSRAEAGPLVLMEAMAEGLPCVSTAVGDVAARLGGDVVVVPAGDAGGLAAALAGLLADPARRADLGRRARARAIADLDADLTAGRTSAVLAGVLRRDAGKGPERDS</sequence>
<protein>
    <submittedName>
        <fullName evidence="4">Glycosyltransferase involved in cell wall bisynthesis</fullName>
    </submittedName>
</protein>
<reference evidence="5" key="1">
    <citation type="submission" date="2017-06" db="EMBL/GenBank/DDBJ databases">
        <authorList>
            <person name="Varghese N."/>
            <person name="Submissions S."/>
        </authorList>
    </citation>
    <scope>NUCLEOTIDE SEQUENCE [LARGE SCALE GENOMIC DNA]</scope>
    <source>
        <strain evidence="5">DSM 46839</strain>
    </source>
</reference>
<feature type="domain" description="Glycosyltransferase subfamily 4-like N-terminal" evidence="3">
    <location>
        <begin position="13"/>
        <end position="166"/>
    </location>
</feature>
<evidence type="ECO:0000313" key="5">
    <source>
        <dbReference type="Proteomes" id="UP000198373"/>
    </source>
</evidence>
<proteinExistence type="predicted"/>
<dbReference type="Proteomes" id="UP000198373">
    <property type="component" value="Unassembled WGS sequence"/>
</dbReference>
<evidence type="ECO:0000256" key="1">
    <source>
        <dbReference type="ARBA" id="ARBA00022676"/>
    </source>
</evidence>
<accession>A0A239CEZ0</accession>
<dbReference type="Gene3D" id="3.40.50.2000">
    <property type="entry name" value="Glycogen Phosphorylase B"/>
    <property type="match status" value="2"/>
</dbReference>
<evidence type="ECO:0000256" key="2">
    <source>
        <dbReference type="ARBA" id="ARBA00022679"/>
    </source>
</evidence>
<dbReference type="GO" id="GO:0016757">
    <property type="term" value="F:glycosyltransferase activity"/>
    <property type="evidence" value="ECO:0007669"/>
    <property type="project" value="UniProtKB-KW"/>
</dbReference>
<dbReference type="PANTHER" id="PTHR12526">
    <property type="entry name" value="GLYCOSYLTRANSFERASE"/>
    <property type="match status" value="1"/>
</dbReference>
<dbReference type="InterPro" id="IPR028098">
    <property type="entry name" value="Glyco_trans_4-like_N"/>
</dbReference>
<dbReference type="EMBL" id="FZOO01000002">
    <property type="protein sequence ID" value="SNS18462.1"/>
    <property type="molecule type" value="Genomic_DNA"/>
</dbReference>
<dbReference type="OrthoDB" id="5186561at2"/>
<organism evidence="4 5">
    <name type="scientific">Geodermatophilus pulveris</name>
    <dbReference type="NCBI Taxonomy" id="1564159"/>
    <lineage>
        <taxon>Bacteria</taxon>
        <taxon>Bacillati</taxon>
        <taxon>Actinomycetota</taxon>
        <taxon>Actinomycetes</taxon>
        <taxon>Geodermatophilales</taxon>
        <taxon>Geodermatophilaceae</taxon>
        <taxon>Geodermatophilus</taxon>
    </lineage>
</organism>
<evidence type="ECO:0000313" key="4">
    <source>
        <dbReference type="EMBL" id="SNS18462.1"/>
    </source>
</evidence>